<comment type="caution">
    <text evidence="1">The sequence shown here is derived from an EMBL/GenBank/DDBJ whole genome shotgun (WGS) entry which is preliminary data.</text>
</comment>
<dbReference type="Proteomes" id="UP000460654">
    <property type="component" value="Unassembled WGS sequence"/>
</dbReference>
<evidence type="ECO:0000313" key="1">
    <source>
        <dbReference type="EMBL" id="TXU28802.1"/>
    </source>
</evidence>
<name>A0A8T9CPK1_ECOLX</name>
<dbReference type="AlphaFoldDB" id="A0A8T9CPK1"/>
<sequence length="45" mass="5117">MNVFGSIDAALQIRDKFNLQRVIIVSDGEHAGKRDDTKLMRTRLS</sequence>
<gene>
    <name evidence="1" type="ORF">D4N09_25770</name>
</gene>
<evidence type="ECO:0000313" key="2">
    <source>
        <dbReference type="Proteomes" id="UP000460654"/>
    </source>
</evidence>
<dbReference type="EMBL" id="QYOH01000117">
    <property type="protein sequence ID" value="TXU28802.1"/>
    <property type="molecule type" value="Genomic_DNA"/>
</dbReference>
<accession>A0A8T9CPK1</accession>
<proteinExistence type="predicted"/>
<organism evidence="1 2">
    <name type="scientific">Escherichia coli</name>
    <dbReference type="NCBI Taxonomy" id="562"/>
    <lineage>
        <taxon>Bacteria</taxon>
        <taxon>Pseudomonadati</taxon>
        <taxon>Pseudomonadota</taxon>
        <taxon>Gammaproteobacteria</taxon>
        <taxon>Enterobacterales</taxon>
        <taxon>Enterobacteriaceae</taxon>
        <taxon>Escherichia</taxon>
    </lineage>
</organism>
<reference evidence="1 2" key="1">
    <citation type="submission" date="2018-09" db="EMBL/GenBank/DDBJ databases">
        <title>Persistent metagenomic signatures of early life antibiotic treatment in the infant gut microbiota and resistome.</title>
        <authorList>
            <person name="Gasparrini A.J."/>
        </authorList>
    </citation>
    <scope>NUCLEOTIDE SEQUENCE [LARGE SCALE GENOMIC DNA]</scope>
    <source>
        <strain evidence="1 2">T0181B.E-10</strain>
    </source>
</reference>
<feature type="non-terminal residue" evidence="1">
    <location>
        <position position="45"/>
    </location>
</feature>
<protein>
    <submittedName>
        <fullName evidence="1">Transcriptional regulator</fullName>
    </submittedName>
</protein>